<comment type="caution">
    <text evidence="2">The sequence shown here is derived from an EMBL/GenBank/DDBJ whole genome shotgun (WGS) entry which is preliminary data.</text>
</comment>
<accession>A0A246EIG9</accession>
<dbReference type="EMBL" id="NHRT01000001">
    <property type="protein sequence ID" value="OWP25611.1"/>
    <property type="molecule type" value="Genomic_DNA"/>
</dbReference>
<protein>
    <submittedName>
        <fullName evidence="2">Uncharacterized protein</fullName>
    </submittedName>
</protein>
<evidence type="ECO:0000313" key="2">
    <source>
        <dbReference type="EMBL" id="OWP25611.1"/>
    </source>
</evidence>
<organism evidence="2 3">
    <name type="scientific">Fusobacterium nucleatum subsp. polymorphum</name>
    <name type="common">Fusobacterium polymorphum</name>
    <dbReference type="NCBI Taxonomy" id="76857"/>
    <lineage>
        <taxon>Bacteria</taxon>
        <taxon>Fusobacteriati</taxon>
        <taxon>Fusobacteriota</taxon>
        <taxon>Fusobacteriia</taxon>
        <taxon>Fusobacteriales</taxon>
        <taxon>Fusobacteriaceae</taxon>
        <taxon>Fusobacterium</taxon>
    </lineage>
</organism>
<keyword evidence="1" id="KW-0472">Membrane</keyword>
<evidence type="ECO:0000313" key="3">
    <source>
        <dbReference type="Proteomes" id="UP000197470"/>
    </source>
</evidence>
<gene>
    <name evidence="2" type="ORF">CA839_06665</name>
</gene>
<sequence>MISIRKRKNETIIIQNFKNSYFFTFSSVIGAYCILNFLSILRVDINITYKVFLIWFSIPVIIWLRKSYKNEKLILRVFIIVNDKKLTIKTQEMRKSKKDKIIFLKDIKEIVLENDKRKAFNLILKLKNGTEDKTISTDWYVSELRIIKKIILEHKKKGGEV</sequence>
<evidence type="ECO:0000256" key="1">
    <source>
        <dbReference type="SAM" id="Phobius"/>
    </source>
</evidence>
<keyword evidence="1" id="KW-0812">Transmembrane</keyword>
<dbReference type="Proteomes" id="UP000197470">
    <property type="component" value="Unassembled WGS sequence"/>
</dbReference>
<proteinExistence type="predicted"/>
<dbReference type="AlphaFoldDB" id="A0A246EIG9"/>
<keyword evidence="1" id="KW-1133">Transmembrane helix</keyword>
<feature type="transmembrane region" description="Helical" evidence="1">
    <location>
        <begin position="21"/>
        <end position="41"/>
    </location>
</feature>
<name>A0A246EIG9_FUSNP</name>
<dbReference type="RefSeq" id="WP_088388814.1">
    <property type="nucleotide sequence ID" value="NZ_JAYFGK010000036.1"/>
</dbReference>
<reference evidence="2 3" key="1">
    <citation type="submission" date="2017-05" db="EMBL/GenBank/DDBJ databases">
        <title>Genome sequencing of Fusobacterium nucleatum subsp. polymorphum KCOM 1001 (=ChDC F119).</title>
        <authorList>
            <person name="Kook J.-K."/>
            <person name="Park S.-N."/>
            <person name="Lim Y.K."/>
            <person name="Roh H."/>
        </authorList>
    </citation>
    <scope>NUCLEOTIDE SEQUENCE [LARGE SCALE GENOMIC DNA]</scope>
    <source>
        <strain evidence="2 3">KCOM 1001</strain>
    </source>
</reference>
<feature type="transmembrane region" description="Helical" evidence="1">
    <location>
        <begin position="47"/>
        <end position="64"/>
    </location>
</feature>